<organism evidence="1 2">
    <name type="scientific">Dryococelus australis</name>
    <dbReference type="NCBI Taxonomy" id="614101"/>
    <lineage>
        <taxon>Eukaryota</taxon>
        <taxon>Metazoa</taxon>
        <taxon>Ecdysozoa</taxon>
        <taxon>Arthropoda</taxon>
        <taxon>Hexapoda</taxon>
        <taxon>Insecta</taxon>
        <taxon>Pterygota</taxon>
        <taxon>Neoptera</taxon>
        <taxon>Polyneoptera</taxon>
        <taxon>Phasmatodea</taxon>
        <taxon>Verophasmatodea</taxon>
        <taxon>Anareolatae</taxon>
        <taxon>Phasmatidae</taxon>
        <taxon>Eurycanthinae</taxon>
        <taxon>Dryococelus</taxon>
    </lineage>
</organism>
<evidence type="ECO:0000313" key="1">
    <source>
        <dbReference type="EMBL" id="KAJ8866541.1"/>
    </source>
</evidence>
<comment type="caution">
    <text evidence="1">The sequence shown here is derived from an EMBL/GenBank/DDBJ whole genome shotgun (WGS) entry which is preliminary data.</text>
</comment>
<keyword evidence="2" id="KW-1185">Reference proteome</keyword>
<reference evidence="1 2" key="1">
    <citation type="submission" date="2023-02" db="EMBL/GenBank/DDBJ databases">
        <title>LHISI_Scaffold_Assembly.</title>
        <authorList>
            <person name="Stuart O.P."/>
            <person name="Cleave R."/>
            <person name="Magrath M.J.L."/>
            <person name="Mikheyev A.S."/>
        </authorList>
    </citation>
    <scope>NUCLEOTIDE SEQUENCE [LARGE SCALE GENOMIC DNA]</scope>
    <source>
        <strain evidence="1">Daus_M_001</strain>
        <tissue evidence="1">Leg muscle</tissue>
    </source>
</reference>
<evidence type="ECO:0000313" key="2">
    <source>
        <dbReference type="Proteomes" id="UP001159363"/>
    </source>
</evidence>
<proteinExistence type="predicted"/>
<protein>
    <recommendedName>
        <fullName evidence="3">DUF4371 domain-containing protein</fullName>
    </recommendedName>
</protein>
<sequence length="188" mass="22048">MKLETIAARNRCQSACEWQTLKFSRQKKYFLLYMKHPISQKRDCLLLLNMFIIVSICHFKISEDNDMMVGATRVQKIIRERQRKAQYYHCANHSLNIALQDCVKNISLLRDCMQWVQEIATDFDLNETHYQKTTIPHTLGSQSTIYYQCDQLLFSNSSGFAVSCKKKLKILQVKYGVYTISVLKEKCI</sequence>
<name>A0ABQ9G229_9NEOP</name>
<accession>A0ABQ9G229</accession>
<evidence type="ECO:0008006" key="3">
    <source>
        <dbReference type="Google" id="ProtNLM"/>
    </source>
</evidence>
<gene>
    <name evidence="1" type="ORF">PR048_032400</name>
</gene>
<dbReference type="Proteomes" id="UP001159363">
    <property type="component" value="Chromosome 15"/>
</dbReference>
<dbReference type="EMBL" id="JARBHB010000016">
    <property type="protein sequence ID" value="KAJ8866541.1"/>
    <property type="molecule type" value="Genomic_DNA"/>
</dbReference>